<feature type="domain" description="VWFA" evidence="2">
    <location>
        <begin position="274"/>
        <end position="445"/>
    </location>
</feature>
<sequence length="1283" mass="145588">MGWMRKIILFLFVFQLYQNSSVNGRSVPRRDGKSFDNVARPGQIFRRKRIKCYAVGIGRRFNKRQLLQITGGARNLVVTAGFKSLQSIVGAIGRGVCRGSIELYGKGNFRRCLHFVQSVVRKLDTNSGRTRIAVVLFSSRPRLIFDFRRYRRKAQILNAIRRIRYPRGGTKTGLAMRYTYSRVFRQARRGVRKVAIVMTDGRSYDRVGGPGQLFRRRNIICYAVGIGRKFNKRQLVQIAAGNRRRVVTAGFRSLKYIAGTIARGACTVCRARLDLAFIIDGSGSIELYGKGNFRRCLNFVQSVVRKLDTNSGKTRIAVVLFSSRPRLIFDFRRYRRKAQILNAIRRIRYPRGGTKTGLAMRYTYSRVFRQARRGVRKVAIVMTDGRSYDRVGGPGQLFRRRNIICYAVGIGRKFNKRQLVQIAAGNRRRVATAGFRSLKYIAGTIARGACTVCRARLDLAFIIDGSGSIEQYGKGNFRRCLNFVQSVVRKLDTNSGKTRIAVVLFSSRPRLIFDFRRYRRKAQILNAIRRIRYPRGGTKTGLAMRYTYSRVFRQARRGVRKVAIVMTDGRSYDRVGGPGQLFRRRNIICYAVGIGRKFNKRQLVQIAAGNRRRVVTAGFRSLKYIAGTIARGACTVCRARLDLAFIIDGSGSIELYGKGNFRRCLNFVQSVVRKLDTNSGKTRIAVVLFSSRPRLIFDFRRYRRKAQILNAIRRIRYPRGGTKTGLAMRYTYSRVFRQARRGVRKVAIVMTDGRSYDRVGGPGQLFRRRNIICYAVGIGRKFNKRQLVQIAAGNRRRVATAGFRSLKYIAGTIARGACTGSIELYGKGNFRRCLNFVQSVVRKLDTNSGKTRIAVVLFSSRPRLIFDFRRYRRKAQILNAIRRIRYPRGGTKTGLAMRYTYSRVFRQARRGVRKVAIVMTDGRSYDRVGGPGQLFRRGNIICYAVGIGRKFNKRQLVQIAAGNRRRVVTAGFKRLKYIAGTISRAACTGRPPIRPPRPPLPPGKGCRARVDLAFIIDGSGSIEASGKGNFRKCLNFVRAVVNRFRTRSGQTRFAAVLFSSKPRLIFGFTRYRTKAQILNAINRIRYPRGGTKTGWAMRYTYSRVFKQARRGVRKVCLVMTDGRSYDNVIGPGRLLQRRGIQCYALGIGRNYNRKQLLQITAGNRRRVVTASFRNLQSVVRTISRKACGVRPVICPPRPFVPTGGPYVRLTPPFRRRPIKPPRPVIPPTNGRIVRVTRGLIGSPIKVPGLFTQKLSAIFIAFSKREGSAGDSHFPPTDAGAMIT</sequence>
<protein>
    <submittedName>
        <fullName evidence="3">Collagen alpha-4(VI) chain</fullName>
    </submittedName>
</protein>
<evidence type="ECO:0000259" key="2">
    <source>
        <dbReference type="PROSITE" id="PS50234"/>
    </source>
</evidence>
<feature type="chain" id="PRO_5042134595" evidence="1">
    <location>
        <begin position="25"/>
        <end position="1283"/>
    </location>
</feature>
<gene>
    <name evidence="3" type="ORF">P5673_023902</name>
</gene>
<dbReference type="PROSITE" id="PS50234">
    <property type="entry name" value="VWFA"/>
    <property type="match status" value="6"/>
</dbReference>
<feature type="domain" description="VWFA" evidence="2">
    <location>
        <begin position="458"/>
        <end position="629"/>
    </location>
</feature>
<dbReference type="InterPro" id="IPR002035">
    <property type="entry name" value="VWF_A"/>
</dbReference>
<evidence type="ECO:0000313" key="4">
    <source>
        <dbReference type="Proteomes" id="UP001249851"/>
    </source>
</evidence>
<dbReference type="Gene3D" id="3.40.50.410">
    <property type="entry name" value="von Willebrand factor, type A domain"/>
    <property type="match status" value="7"/>
</dbReference>
<dbReference type="InterPro" id="IPR050525">
    <property type="entry name" value="ECM_Assembly_Org"/>
</dbReference>
<proteinExistence type="predicted"/>
<evidence type="ECO:0000256" key="1">
    <source>
        <dbReference type="SAM" id="SignalP"/>
    </source>
</evidence>
<dbReference type="Proteomes" id="UP001249851">
    <property type="component" value="Unassembled WGS sequence"/>
</dbReference>
<comment type="caution">
    <text evidence="3">The sequence shown here is derived from an EMBL/GenBank/DDBJ whole genome shotgun (WGS) entry which is preliminary data.</text>
</comment>
<accession>A0AAD9Q5D8</accession>
<dbReference type="GO" id="GO:0005581">
    <property type="term" value="C:collagen trimer"/>
    <property type="evidence" value="ECO:0007669"/>
    <property type="project" value="UniProtKB-KW"/>
</dbReference>
<dbReference type="SUPFAM" id="SSF53300">
    <property type="entry name" value="vWA-like"/>
    <property type="match status" value="7"/>
</dbReference>
<name>A0AAD9Q5D8_ACRCE</name>
<dbReference type="CDD" id="cd01450">
    <property type="entry name" value="vWFA_subfamily_ECM"/>
    <property type="match status" value="3"/>
</dbReference>
<dbReference type="PANTHER" id="PTHR24020:SF20">
    <property type="entry name" value="PH DOMAIN-CONTAINING PROTEIN"/>
    <property type="match status" value="1"/>
</dbReference>
<feature type="domain" description="VWFA" evidence="2">
    <location>
        <begin position="642"/>
        <end position="813"/>
    </location>
</feature>
<dbReference type="SMART" id="SM00327">
    <property type="entry name" value="VWA"/>
    <property type="match status" value="6"/>
</dbReference>
<organism evidence="3 4">
    <name type="scientific">Acropora cervicornis</name>
    <name type="common">Staghorn coral</name>
    <dbReference type="NCBI Taxonomy" id="6130"/>
    <lineage>
        <taxon>Eukaryota</taxon>
        <taxon>Metazoa</taxon>
        <taxon>Cnidaria</taxon>
        <taxon>Anthozoa</taxon>
        <taxon>Hexacorallia</taxon>
        <taxon>Scleractinia</taxon>
        <taxon>Astrocoeniina</taxon>
        <taxon>Acroporidae</taxon>
        <taxon>Acropora</taxon>
    </lineage>
</organism>
<reference evidence="3" key="2">
    <citation type="journal article" date="2023" name="Science">
        <title>Genomic signatures of disease resistance in endangered staghorn corals.</title>
        <authorList>
            <person name="Vollmer S.V."/>
            <person name="Selwyn J.D."/>
            <person name="Despard B.A."/>
            <person name="Roesel C.L."/>
        </authorList>
    </citation>
    <scope>NUCLEOTIDE SEQUENCE</scope>
    <source>
        <strain evidence="3">K2</strain>
    </source>
</reference>
<feature type="domain" description="VWFA" evidence="2">
    <location>
        <begin position="819"/>
        <end position="982"/>
    </location>
</feature>
<dbReference type="Pfam" id="PF00092">
    <property type="entry name" value="VWA"/>
    <property type="match status" value="6"/>
</dbReference>
<keyword evidence="4" id="KW-1185">Reference proteome</keyword>
<dbReference type="PRINTS" id="PR00453">
    <property type="entry name" value="VWFADOMAIN"/>
</dbReference>
<dbReference type="EMBL" id="JARQWQ010000068">
    <property type="protein sequence ID" value="KAK2554665.1"/>
    <property type="molecule type" value="Genomic_DNA"/>
</dbReference>
<dbReference type="PANTHER" id="PTHR24020">
    <property type="entry name" value="COLLAGEN ALPHA"/>
    <property type="match status" value="1"/>
</dbReference>
<feature type="domain" description="VWFA" evidence="2">
    <location>
        <begin position="1011"/>
        <end position="1182"/>
    </location>
</feature>
<feature type="signal peptide" evidence="1">
    <location>
        <begin position="1"/>
        <end position="24"/>
    </location>
</feature>
<reference evidence="3" key="1">
    <citation type="journal article" date="2023" name="G3 (Bethesda)">
        <title>Whole genome assembly and annotation of the endangered Caribbean coral Acropora cervicornis.</title>
        <authorList>
            <person name="Selwyn J.D."/>
            <person name="Vollmer S.V."/>
        </authorList>
    </citation>
    <scope>NUCLEOTIDE SEQUENCE</scope>
    <source>
        <strain evidence="3">K2</strain>
    </source>
</reference>
<feature type="domain" description="VWFA" evidence="2">
    <location>
        <begin position="99"/>
        <end position="261"/>
    </location>
</feature>
<keyword evidence="1" id="KW-0732">Signal</keyword>
<dbReference type="InterPro" id="IPR036465">
    <property type="entry name" value="vWFA_dom_sf"/>
</dbReference>
<evidence type="ECO:0000313" key="3">
    <source>
        <dbReference type="EMBL" id="KAK2554665.1"/>
    </source>
</evidence>
<keyword evidence="3" id="KW-0176">Collagen</keyword>